<accession>A0ABW1TIW4</accession>
<sequence>MINKQVEFKLNRPVAPGESIADARWYLEILPEDLAQETFAPVDYVKAVLQGNRAITPQFAQQLEPILKIPADFGLCYDKQFQKLQQEAAA</sequence>
<gene>
    <name evidence="1" type="ORF">ACFP1C_10370</name>
</gene>
<dbReference type="Gene3D" id="1.10.260.40">
    <property type="entry name" value="lambda repressor-like DNA-binding domains"/>
    <property type="match status" value="1"/>
</dbReference>
<name>A0ABW1TIW4_9LACO</name>
<dbReference type="Proteomes" id="UP001596283">
    <property type="component" value="Unassembled WGS sequence"/>
</dbReference>
<proteinExistence type="predicted"/>
<keyword evidence="2" id="KW-1185">Reference proteome</keyword>
<comment type="caution">
    <text evidence="1">The sequence shown here is derived from an EMBL/GenBank/DDBJ whole genome shotgun (WGS) entry which is preliminary data.</text>
</comment>
<dbReference type="SUPFAM" id="SSF47413">
    <property type="entry name" value="lambda repressor-like DNA-binding domains"/>
    <property type="match status" value="1"/>
</dbReference>
<evidence type="ECO:0000313" key="2">
    <source>
        <dbReference type="Proteomes" id="UP001596283"/>
    </source>
</evidence>
<evidence type="ECO:0000313" key="1">
    <source>
        <dbReference type="EMBL" id="MFC6261345.1"/>
    </source>
</evidence>
<dbReference type="RefSeq" id="WP_125686406.1">
    <property type="nucleotide sequence ID" value="NZ_JBHSSI010000061.1"/>
</dbReference>
<reference evidence="2" key="1">
    <citation type="journal article" date="2019" name="Int. J. Syst. Evol. Microbiol.">
        <title>The Global Catalogue of Microorganisms (GCM) 10K type strain sequencing project: providing services to taxonomists for standard genome sequencing and annotation.</title>
        <authorList>
            <consortium name="The Broad Institute Genomics Platform"/>
            <consortium name="The Broad Institute Genome Sequencing Center for Infectious Disease"/>
            <person name="Wu L."/>
            <person name="Ma J."/>
        </authorList>
    </citation>
    <scope>NUCLEOTIDE SEQUENCE [LARGE SCALE GENOMIC DNA]</scope>
    <source>
        <strain evidence="2">CCM 8908</strain>
    </source>
</reference>
<dbReference type="EMBL" id="JBHSSI010000061">
    <property type="protein sequence ID" value="MFC6261345.1"/>
    <property type="molecule type" value="Genomic_DNA"/>
</dbReference>
<organism evidence="1 2">
    <name type="scientific">Levilactobacillus fujinensis</name>
    <dbReference type="NCBI Taxonomy" id="2486024"/>
    <lineage>
        <taxon>Bacteria</taxon>
        <taxon>Bacillati</taxon>
        <taxon>Bacillota</taxon>
        <taxon>Bacilli</taxon>
        <taxon>Lactobacillales</taxon>
        <taxon>Lactobacillaceae</taxon>
        <taxon>Levilactobacillus</taxon>
    </lineage>
</organism>
<protein>
    <submittedName>
        <fullName evidence="1">Uncharacterized protein</fullName>
    </submittedName>
</protein>
<dbReference type="InterPro" id="IPR010982">
    <property type="entry name" value="Lambda_DNA-bd_dom_sf"/>
</dbReference>